<dbReference type="AlphaFoldDB" id="A0A426XC83"/>
<evidence type="ECO:0000313" key="1">
    <source>
        <dbReference type="EMBL" id="RRT37078.1"/>
    </source>
</evidence>
<organism evidence="1 2">
    <name type="scientific">Ensete ventricosum</name>
    <name type="common">Abyssinian banana</name>
    <name type="synonym">Musa ensete</name>
    <dbReference type="NCBI Taxonomy" id="4639"/>
    <lineage>
        <taxon>Eukaryota</taxon>
        <taxon>Viridiplantae</taxon>
        <taxon>Streptophyta</taxon>
        <taxon>Embryophyta</taxon>
        <taxon>Tracheophyta</taxon>
        <taxon>Spermatophyta</taxon>
        <taxon>Magnoliopsida</taxon>
        <taxon>Liliopsida</taxon>
        <taxon>Zingiberales</taxon>
        <taxon>Musaceae</taxon>
        <taxon>Ensete</taxon>
    </lineage>
</organism>
<proteinExistence type="predicted"/>
<sequence length="128" mass="14198">MIDLLNSNRSGGVYCKKVVPMAEMTSFMWLGSSRRALVARGGEMSASSKGSDWSFSPRWVQIDGVRRATTAAQPTLSGKVDSRGRRSLTLEIKIGREPMAVGLMGEELTWSGNMMKIASDHCRREKDW</sequence>
<protein>
    <submittedName>
        <fullName evidence="1">Uncharacterized protein</fullName>
    </submittedName>
</protein>
<name>A0A426XC83_ENSVE</name>
<dbReference type="EMBL" id="AMZH03022707">
    <property type="protein sequence ID" value="RRT37078.1"/>
    <property type="molecule type" value="Genomic_DNA"/>
</dbReference>
<reference evidence="1 2" key="1">
    <citation type="journal article" date="2014" name="Agronomy (Basel)">
        <title>A Draft Genome Sequence for Ensete ventricosum, the Drought-Tolerant Tree Against Hunger.</title>
        <authorList>
            <person name="Harrison J."/>
            <person name="Moore K.A."/>
            <person name="Paszkiewicz K."/>
            <person name="Jones T."/>
            <person name="Grant M."/>
            <person name="Ambacheew D."/>
            <person name="Muzemil S."/>
            <person name="Studholme D.J."/>
        </authorList>
    </citation>
    <scope>NUCLEOTIDE SEQUENCE [LARGE SCALE GENOMIC DNA]</scope>
</reference>
<comment type="caution">
    <text evidence="1">The sequence shown here is derived from an EMBL/GenBank/DDBJ whole genome shotgun (WGS) entry which is preliminary data.</text>
</comment>
<evidence type="ECO:0000313" key="2">
    <source>
        <dbReference type="Proteomes" id="UP000287651"/>
    </source>
</evidence>
<dbReference type="Proteomes" id="UP000287651">
    <property type="component" value="Unassembled WGS sequence"/>
</dbReference>
<accession>A0A426XC83</accession>
<gene>
    <name evidence="1" type="ORF">B296_00040479</name>
</gene>